<gene>
    <name evidence="2" type="ORF">NEMVEDRAFT_v1g245289</name>
</gene>
<dbReference type="PANTHER" id="PTHR21844">
    <property type="entry name" value="AKT1 SUBSTRATE 1 PROTEIN"/>
    <property type="match status" value="1"/>
</dbReference>
<dbReference type="InParanoid" id="A7SHE9"/>
<evidence type="ECO:0000313" key="3">
    <source>
        <dbReference type="Proteomes" id="UP000001593"/>
    </source>
</evidence>
<dbReference type="InterPro" id="IPR026682">
    <property type="entry name" value="AKT1S1"/>
</dbReference>
<name>A7SHE9_NEMVE</name>
<dbReference type="GO" id="GO:0048011">
    <property type="term" value="P:neurotrophin TRK receptor signaling pathway"/>
    <property type="evidence" value="ECO:0007669"/>
    <property type="project" value="InterPro"/>
</dbReference>
<dbReference type="PANTHER" id="PTHR21844:SF2">
    <property type="entry name" value="PROLINE-RICH AKT1 SUBSTRATE 1"/>
    <property type="match status" value="1"/>
</dbReference>
<dbReference type="OMA" id="CSIYTHA"/>
<dbReference type="eggNOG" id="ENOG502S0GB">
    <property type="taxonomic scope" value="Eukaryota"/>
</dbReference>
<dbReference type="STRING" id="45351.A7SHE9"/>
<dbReference type="GO" id="GO:1904262">
    <property type="term" value="P:negative regulation of TORC1 signaling"/>
    <property type="evidence" value="ECO:0000318"/>
    <property type="project" value="GO_Central"/>
</dbReference>
<keyword evidence="3" id="KW-1185">Reference proteome</keyword>
<reference evidence="2 3" key="1">
    <citation type="journal article" date="2007" name="Science">
        <title>Sea anemone genome reveals ancestral eumetazoan gene repertoire and genomic organization.</title>
        <authorList>
            <person name="Putnam N.H."/>
            <person name="Srivastava M."/>
            <person name="Hellsten U."/>
            <person name="Dirks B."/>
            <person name="Chapman J."/>
            <person name="Salamov A."/>
            <person name="Terry A."/>
            <person name="Shapiro H."/>
            <person name="Lindquist E."/>
            <person name="Kapitonov V.V."/>
            <person name="Jurka J."/>
            <person name="Genikhovich G."/>
            <person name="Grigoriev I.V."/>
            <person name="Lucas S.M."/>
            <person name="Steele R.E."/>
            <person name="Finnerty J.R."/>
            <person name="Technau U."/>
            <person name="Martindale M.Q."/>
            <person name="Rokhsar D.S."/>
        </authorList>
    </citation>
    <scope>NUCLEOTIDE SEQUENCE [LARGE SCALE GENOMIC DNA]</scope>
    <source>
        <strain evidence="3">CH2 X CH6</strain>
    </source>
</reference>
<evidence type="ECO:0000313" key="2">
    <source>
        <dbReference type="EMBL" id="EDO36904.1"/>
    </source>
</evidence>
<dbReference type="Pfam" id="PF15798">
    <property type="entry name" value="PRAS"/>
    <property type="match status" value="1"/>
</dbReference>
<dbReference type="GO" id="GO:0005737">
    <property type="term" value="C:cytoplasm"/>
    <property type="evidence" value="ECO:0000318"/>
    <property type="project" value="GO_Central"/>
</dbReference>
<feature type="region of interest" description="Disordered" evidence="1">
    <location>
        <begin position="287"/>
        <end position="312"/>
    </location>
</feature>
<protein>
    <submittedName>
        <fullName evidence="2">Uncharacterized protein</fullName>
    </submittedName>
</protein>
<dbReference type="PhylomeDB" id="A7SHE9"/>
<dbReference type="HOGENOM" id="CLU_050595_0_0_1"/>
<accession>A7SHE9</accession>
<dbReference type="Proteomes" id="UP000001593">
    <property type="component" value="Unassembled WGS sequence"/>
</dbReference>
<sequence>MSKLKCECLNITVHVQTNASRETEGRDFVSESCTNVFFAGKLLEVELAVGGIKMVIVVIKLAQYVRTREILLKIMEVESLIRSNRVEDWDVYSCLNCSMDCYALHSVKGYDRVLVNKSLESDPEVLRQRSSSKNFSLPFKILLQHEAESSHEGNNLLLLGQDSVTVAMASVQEALKKYLKSEEAAMKERIRQYTEQQQQNFMALQSQALKDKSSVYRVISKAQEKTMESSLHEAMFETPETIGANIFHSPGHEGPLNLLKTPKHVNQVHITQVNTARPLFEVGSPSLQSNIHRVRRKPPRPGQKSAKPATADADPLFALDGFTDDCEPFFESEEDDISSSDNSFQNEEPALPRHIYIQRKKPQPVSQYSSSVPISMPTIVRKPHSWEDEEEFAMPEPDKIGESMKALARSVQNNTEDMFGELPRPRLFTEPRLTSSYFSR</sequence>
<dbReference type="EMBL" id="DS469659">
    <property type="protein sequence ID" value="EDO36904.1"/>
    <property type="molecule type" value="Genomic_DNA"/>
</dbReference>
<dbReference type="AlphaFoldDB" id="A7SHE9"/>
<organism evidence="2 3">
    <name type="scientific">Nematostella vectensis</name>
    <name type="common">Starlet sea anemone</name>
    <dbReference type="NCBI Taxonomy" id="45351"/>
    <lineage>
        <taxon>Eukaryota</taxon>
        <taxon>Metazoa</taxon>
        <taxon>Cnidaria</taxon>
        <taxon>Anthozoa</taxon>
        <taxon>Hexacorallia</taxon>
        <taxon>Actiniaria</taxon>
        <taxon>Edwardsiidae</taxon>
        <taxon>Nematostella</taxon>
    </lineage>
</organism>
<evidence type="ECO:0000256" key="1">
    <source>
        <dbReference type="SAM" id="MobiDB-lite"/>
    </source>
</evidence>
<proteinExistence type="predicted"/>